<proteinExistence type="predicted"/>
<evidence type="ECO:0000313" key="1">
    <source>
        <dbReference type="EMBL" id="VTZ64525.1"/>
    </source>
</evidence>
<gene>
    <name evidence="1" type="ORF">EMEDMD4_610016</name>
</gene>
<protein>
    <submittedName>
        <fullName evidence="1">Uncharacterized protein</fullName>
    </submittedName>
</protein>
<accession>A0A508X9E3</accession>
<dbReference type="EMBL" id="CABFNB010000130">
    <property type="protein sequence ID" value="VTZ64525.1"/>
    <property type="molecule type" value="Genomic_DNA"/>
</dbReference>
<dbReference type="Proteomes" id="UP000507954">
    <property type="component" value="Unassembled WGS sequence"/>
</dbReference>
<organism evidence="1 2">
    <name type="scientific">Sinorhizobium medicae</name>
    <dbReference type="NCBI Taxonomy" id="110321"/>
    <lineage>
        <taxon>Bacteria</taxon>
        <taxon>Pseudomonadati</taxon>
        <taxon>Pseudomonadota</taxon>
        <taxon>Alphaproteobacteria</taxon>
        <taxon>Hyphomicrobiales</taxon>
        <taxon>Rhizobiaceae</taxon>
        <taxon>Sinorhizobium/Ensifer group</taxon>
        <taxon>Sinorhizobium</taxon>
    </lineage>
</organism>
<sequence>MPYSAWGYWSETGSCWRLASLPVLQPPISPIGFSRCDGAAGLLSPNRLFAPMGKKGNNIKVAMDRERPRARNVFDPYGSRLAFRNLKIGVQQWNGRTHVNLQPSTCASAAIAGS</sequence>
<name>A0A508X9E3_9HYPH</name>
<evidence type="ECO:0000313" key="2">
    <source>
        <dbReference type="Proteomes" id="UP000507954"/>
    </source>
</evidence>
<reference evidence="1 2" key="1">
    <citation type="submission" date="2019-06" db="EMBL/GenBank/DDBJ databases">
        <authorList>
            <person name="Le Quere A."/>
            <person name="Colella S."/>
        </authorList>
    </citation>
    <scope>NUCLEOTIDE SEQUENCE [LARGE SCALE GENOMIC DNA]</scope>
    <source>
        <strain evidence="1">EmedicaeMD41</strain>
    </source>
</reference>
<dbReference type="AlphaFoldDB" id="A0A508X9E3"/>